<accession>A0A4Z0NHH8</accession>
<name>A0A4Z0NHH8_9HYPH</name>
<dbReference type="AlphaFoldDB" id="A0A4Z0NHH8"/>
<evidence type="ECO:0000313" key="1">
    <source>
        <dbReference type="EMBL" id="TGD94904.1"/>
    </source>
</evidence>
<sequence>MPRKNVRQQLDVVVAAAVDQSLTSRSVDTEMRTIPEFCSRNRIGKSTFYYLVALGRAPEITTIGGRKLISPEDEAAWRRSIKENPLPSALRPAAQAALAEEAA</sequence>
<gene>
    <name evidence="1" type="ORF">EU555_30485</name>
</gene>
<proteinExistence type="predicted"/>
<reference evidence="1 2" key="1">
    <citation type="submission" date="2019-04" db="EMBL/GenBank/DDBJ databases">
        <authorList>
            <person name="Feng G."/>
            <person name="Zhu H."/>
        </authorList>
    </citation>
    <scope>NUCLEOTIDE SEQUENCE [LARGE SCALE GENOMIC DNA]</scope>
    <source>
        <strain evidence="1 2">6HR-1</strain>
    </source>
</reference>
<dbReference type="EMBL" id="SRLB01000036">
    <property type="protein sequence ID" value="TGD94904.1"/>
    <property type="molecule type" value="Genomic_DNA"/>
</dbReference>
<protein>
    <recommendedName>
        <fullName evidence="3">Helix-turn-helix domain-containing protein</fullName>
    </recommendedName>
</protein>
<dbReference type="Proteomes" id="UP000297535">
    <property type="component" value="Unassembled WGS sequence"/>
</dbReference>
<evidence type="ECO:0008006" key="3">
    <source>
        <dbReference type="Google" id="ProtNLM"/>
    </source>
</evidence>
<dbReference type="RefSeq" id="WP_135419094.1">
    <property type="nucleotide sequence ID" value="NZ_SRLB01000036.1"/>
</dbReference>
<keyword evidence="2" id="KW-1185">Reference proteome</keyword>
<evidence type="ECO:0000313" key="2">
    <source>
        <dbReference type="Proteomes" id="UP000297535"/>
    </source>
</evidence>
<dbReference type="OrthoDB" id="8100940at2"/>
<organism evidence="1 2">
    <name type="scientific">Methylobacterium nonmethylotrophicum</name>
    <dbReference type="NCBI Taxonomy" id="1141884"/>
    <lineage>
        <taxon>Bacteria</taxon>
        <taxon>Pseudomonadati</taxon>
        <taxon>Pseudomonadota</taxon>
        <taxon>Alphaproteobacteria</taxon>
        <taxon>Hyphomicrobiales</taxon>
        <taxon>Methylobacteriaceae</taxon>
        <taxon>Methylobacterium</taxon>
    </lineage>
</organism>
<comment type="caution">
    <text evidence="1">The sequence shown here is derived from an EMBL/GenBank/DDBJ whole genome shotgun (WGS) entry which is preliminary data.</text>
</comment>